<dbReference type="InterPro" id="IPR016208">
    <property type="entry name" value="Ald_Oxase/xanthine_DH-like"/>
</dbReference>
<dbReference type="InterPro" id="IPR046867">
    <property type="entry name" value="AldOxase/xan_DH_MoCoBD2"/>
</dbReference>
<sequence length="757" mass="80227">MSETHSSILGTRVIRVEDPGFLTVGGNYIADLDLPGAAHVTYVRSTVAHARILSIDAEDARKAPGVVAVFTSADLGSLPPAAPPMPFMNPAMARPFLAGDRVRFVGEPVAVIVSDTRTQGADAAELILVGYEPLPAVIDFEHSATDPTLLFPDAGTNVVHEIPTAADPQLFDGCDVTVTARLENTRMAVAPIEPRACAAVWDGERLTQWACSQGAHNTRAGIAARLGLTNEQVRVIVPDVGGGFGGKQGTYPEEIMVGWLAINLDRPMRWVESRTEHMVAFAHGRGQVQYATLGGTRDGTLLAYKLHVVQDCGGYPSNFGALMPMMTRTMASGCYHLPKIEYSSQSVLTNTTPVGAFRGAGRPEAAAAIERMVELFATEAGVDAIEVRRRSFIRPEQFPYETPTGANYDVGAYQSALDVALDAAGYTELRAEQAARRAHDDHVLMGIGIATYVEITNPMSGGEFGAIEVHADGSATVRTGSSPHGQGHATSWSMIASDLTGIPMEHIRFVYGDTDLVPRGGGTGGSRSLQVGGSAVKIATETLVDRARGLAADLLEANVDDIVLDRGTGTFHVAGTPTQGRTWAELATAAAGTPSTLAEEVDFVPNGATFPFGTQIAVVDIDTETGDVRVRRLIGVDDAGRILNPLLLEGQIHGGMASGIGQALIEHVRYDEHGNPLTANFADYGIISMTELPSFELHEHETPTPRNPLGAKGIGESGTIGATPAVQNAVCDALAHLGIRHVDMPFTPERMWRTLAG</sequence>
<dbReference type="InterPro" id="IPR008274">
    <property type="entry name" value="AldOxase/xan_DH_MoCoBD1"/>
</dbReference>
<dbReference type="PANTHER" id="PTHR11908">
    <property type="entry name" value="XANTHINE DEHYDROGENASE"/>
    <property type="match status" value="1"/>
</dbReference>
<dbReference type="GO" id="GO:0005506">
    <property type="term" value="F:iron ion binding"/>
    <property type="evidence" value="ECO:0007669"/>
    <property type="project" value="InterPro"/>
</dbReference>
<dbReference type="Gene3D" id="3.30.365.10">
    <property type="entry name" value="Aldehyde oxidase/xanthine dehydrogenase, molybdopterin binding domain"/>
    <property type="match status" value="4"/>
</dbReference>
<protein>
    <submittedName>
        <fullName evidence="4">Unannotated protein</fullName>
    </submittedName>
</protein>
<keyword evidence="1" id="KW-0500">Molybdenum</keyword>
<dbReference type="EMBL" id="CAFABA010000001">
    <property type="protein sequence ID" value="CAB4812001.1"/>
    <property type="molecule type" value="Genomic_DNA"/>
</dbReference>
<dbReference type="SMART" id="SM01008">
    <property type="entry name" value="Ald_Xan_dh_C"/>
    <property type="match status" value="1"/>
</dbReference>
<dbReference type="Pfam" id="PF01315">
    <property type="entry name" value="Ald_Xan_dh_C"/>
    <property type="match status" value="1"/>
</dbReference>
<evidence type="ECO:0000256" key="1">
    <source>
        <dbReference type="ARBA" id="ARBA00022505"/>
    </source>
</evidence>
<proteinExistence type="predicted"/>
<name>A0A6J6YR82_9ZZZZ</name>
<reference evidence="4" key="1">
    <citation type="submission" date="2020-05" db="EMBL/GenBank/DDBJ databases">
        <authorList>
            <person name="Chiriac C."/>
            <person name="Salcher M."/>
            <person name="Ghai R."/>
            <person name="Kavagutti S V."/>
        </authorList>
    </citation>
    <scope>NUCLEOTIDE SEQUENCE</scope>
</reference>
<dbReference type="Pfam" id="PF02738">
    <property type="entry name" value="MoCoBD_1"/>
    <property type="match status" value="1"/>
</dbReference>
<organism evidence="4">
    <name type="scientific">freshwater metagenome</name>
    <dbReference type="NCBI Taxonomy" id="449393"/>
    <lineage>
        <taxon>unclassified sequences</taxon>
        <taxon>metagenomes</taxon>
        <taxon>ecological metagenomes</taxon>
    </lineage>
</organism>
<feature type="domain" description="Aldehyde oxidase/xanthine dehydrogenase a/b hammerhead" evidence="3">
    <location>
        <begin position="23"/>
        <end position="135"/>
    </location>
</feature>
<dbReference type="GO" id="GO:0016491">
    <property type="term" value="F:oxidoreductase activity"/>
    <property type="evidence" value="ECO:0007669"/>
    <property type="project" value="UniProtKB-KW"/>
</dbReference>
<dbReference type="SUPFAM" id="SSF56003">
    <property type="entry name" value="Molybdenum cofactor-binding domain"/>
    <property type="match status" value="1"/>
</dbReference>
<accession>A0A6J6YR82</accession>
<gene>
    <name evidence="4" type="ORF">UFOPK3139_00052</name>
</gene>
<evidence type="ECO:0000256" key="2">
    <source>
        <dbReference type="ARBA" id="ARBA00023002"/>
    </source>
</evidence>
<evidence type="ECO:0000259" key="3">
    <source>
        <dbReference type="SMART" id="SM01008"/>
    </source>
</evidence>
<dbReference type="InterPro" id="IPR036856">
    <property type="entry name" value="Ald_Oxase/Xan_DH_a/b_sf"/>
</dbReference>
<dbReference type="SUPFAM" id="SSF54665">
    <property type="entry name" value="CO dehydrogenase molybdoprotein N-domain-like"/>
    <property type="match status" value="1"/>
</dbReference>
<dbReference type="InterPro" id="IPR037165">
    <property type="entry name" value="AldOxase/xan_DH_Mopterin-bd_sf"/>
</dbReference>
<dbReference type="AlphaFoldDB" id="A0A6J6YR82"/>
<dbReference type="PANTHER" id="PTHR11908:SF132">
    <property type="entry name" value="ALDEHYDE OXIDASE 1-RELATED"/>
    <property type="match status" value="1"/>
</dbReference>
<dbReference type="Gene3D" id="3.90.1170.50">
    <property type="entry name" value="Aldehyde oxidase/xanthine dehydrogenase, a/b hammerhead"/>
    <property type="match status" value="1"/>
</dbReference>
<dbReference type="Pfam" id="PF20256">
    <property type="entry name" value="MoCoBD_2"/>
    <property type="match status" value="1"/>
</dbReference>
<dbReference type="InterPro" id="IPR000674">
    <property type="entry name" value="Ald_Oxase/Xan_DH_a/b"/>
</dbReference>
<keyword evidence="2" id="KW-0560">Oxidoreductase</keyword>
<evidence type="ECO:0000313" key="4">
    <source>
        <dbReference type="EMBL" id="CAB4812001.1"/>
    </source>
</evidence>